<reference evidence="2" key="1">
    <citation type="journal article" date="2019" name="Int. J. Syst. Evol. Microbiol.">
        <title>The Global Catalogue of Microorganisms (GCM) 10K type strain sequencing project: providing services to taxonomists for standard genome sequencing and annotation.</title>
        <authorList>
            <consortium name="The Broad Institute Genomics Platform"/>
            <consortium name="The Broad Institute Genome Sequencing Center for Infectious Disease"/>
            <person name="Wu L."/>
            <person name="Ma J."/>
        </authorList>
    </citation>
    <scope>NUCLEOTIDE SEQUENCE [LARGE SCALE GENOMIC DNA]</scope>
    <source>
        <strain evidence="2">NBRC 103627</strain>
    </source>
</reference>
<keyword evidence="2" id="KW-1185">Reference proteome</keyword>
<dbReference type="PROSITE" id="PS51257">
    <property type="entry name" value="PROKAR_LIPOPROTEIN"/>
    <property type="match status" value="1"/>
</dbReference>
<organism evidence="1 2">
    <name type="scientific">Flavobacterium chungangensis</name>
    <dbReference type="NCBI Taxonomy" id="2708132"/>
    <lineage>
        <taxon>Bacteria</taxon>
        <taxon>Pseudomonadati</taxon>
        <taxon>Bacteroidota</taxon>
        <taxon>Flavobacteriia</taxon>
        <taxon>Flavobacteriales</taxon>
        <taxon>Flavobacteriaceae</taxon>
        <taxon>Flavobacterium</taxon>
    </lineage>
</organism>
<dbReference type="Proteomes" id="UP001596003">
    <property type="component" value="Unassembled WGS sequence"/>
</dbReference>
<name>A0ABV8Z976_9FLAO</name>
<protein>
    <recommendedName>
        <fullName evidence="3">Lipoprotein</fullName>
    </recommendedName>
</protein>
<dbReference type="RefSeq" id="WP_379794870.1">
    <property type="nucleotide sequence ID" value="NZ_JBHSFY010000001.1"/>
</dbReference>
<dbReference type="EMBL" id="JBHSFY010000001">
    <property type="protein sequence ID" value="MFC4475630.1"/>
    <property type="molecule type" value="Genomic_DNA"/>
</dbReference>
<evidence type="ECO:0000313" key="1">
    <source>
        <dbReference type="EMBL" id="MFC4475630.1"/>
    </source>
</evidence>
<evidence type="ECO:0000313" key="2">
    <source>
        <dbReference type="Proteomes" id="UP001596003"/>
    </source>
</evidence>
<comment type="caution">
    <text evidence="1">The sequence shown here is derived from an EMBL/GenBank/DDBJ whole genome shotgun (WGS) entry which is preliminary data.</text>
</comment>
<accession>A0ABV8Z976</accession>
<evidence type="ECO:0008006" key="3">
    <source>
        <dbReference type="Google" id="ProtNLM"/>
    </source>
</evidence>
<sequence length="110" mass="12515">MERFTNYISVTLLAITLFSCAKNEWTPEIEAKFKVDAKEGMLKKGKGMLSEDQVDYIVDCSVQKFKQQNILPNDAKKPENESKVKQAAKECAQEWLTKNQDKIGKSILAE</sequence>
<proteinExistence type="predicted"/>
<gene>
    <name evidence="1" type="ORF">ACFO3N_00975</name>
</gene>